<comment type="similarity">
    <text evidence="1">Belongs to the peptidase S28 family.</text>
</comment>
<dbReference type="GO" id="GO:0006508">
    <property type="term" value="P:proteolysis"/>
    <property type="evidence" value="ECO:0007669"/>
    <property type="project" value="UniProtKB-KW"/>
</dbReference>
<dbReference type="VEuPathDB" id="VectorBase:AMAM013366"/>
<evidence type="ECO:0008006" key="9">
    <source>
        <dbReference type="Google" id="ProtNLM"/>
    </source>
</evidence>
<keyword evidence="4" id="KW-0378">Hydrolase</keyword>
<dbReference type="Pfam" id="PF05577">
    <property type="entry name" value="Peptidase_S28"/>
    <property type="match status" value="1"/>
</dbReference>
<dbReference type="Proteomes" id="UP000075901">
    <property type="component" value="Unassembled WGS sequence"/>
</dbReference>
<dbReference type="EnsemblMetazoa" id="AMAM013366-RA">
    <property type="protein sequence ID" value="AMAM013366-PA"/>
    <property type="gene ID" value="AMAM013366"/>
</dbReference>
<evidence type="ECO:0000256" key="4">
    <source>
        <dbReference type="ARBA" id="ARBA00022801"/>
    </source>
</evidence>
<evidence type="ECO:0000256" key="2">
    <source>
        <dbReference type="ARBA" id="ARBA00022670"/>
    </source>
</evidence>
<dbReference type="SUPFAM" id="SSF53474">
    <property type="entry name" value="alpha/beta-Hydrolases"/>
    <property type="match status" value="2"/>
</dbReference>
<keyword evidence="5" id="KW-0325">Glycoprotein</keyword>
<keyword evidence="8" id="KW-1185">Reference proteome</keyword>
<evidence type="ECO:0000256" key="6">
    <source>
        <dbReference type="SAM" id="SignalP"/>
    </source>
</evidence>
<evidence type="ECO:0000256" key="3">
    <source>
        <dbReference type="ARBA" id="ARBA00022729"/>
    </source>
</evidence>
<dbReference type="Gene3D" id="3.40.50.1820">
    <property type="entry name" value="alpha/beta hydrolase"/>
    <property type="match status" value="1"/>
</dbReference>
<dbReference type="PANTHER" id="PTHR11010">
    <property type="entry name" value="PROTEASE S28 PRO-X CARBOXYPEPTIDASE-RELATED"/>
    <property type="match status" value="1"/>
</dbReference>
<reference evidence="7" key="2">
    <citation type="submission" date="2020-05" db="UniProtKB">
        <authorList>
            <consortium name="EnsemblMetazoa"/>
        </authorList>
    </citation>
    <scope>IDENTIFICATION</scope>
    <source>
        <strain evidence="7">maculatus3</strain>
    </source>
</reference>
<keyword evidence="2" id="KW-0645">Protease</keyword>
<dbReference type="InterPro" id="IPR029058">
    <property type="entry name" value="AB_hydrolase_fold"/>
</dbReference>
<dbReference type="PANTHER" id="PTHR11010:SF5">
    <property type="entry name" value="RE36938P-RELATED"/>
    <property type="match status" value="1"/>
</dbReference>
<reference evidence="8" key="1">
    <citation type="submission" date="2013-09" db="EMBL/GenBank/DDBJ databases">
        <title>The Genome Sequence of Anopheles maculatus species B.</title>
        <authorList>
            <consortium name="The Broad Institute Genomics Platform"/>
            <person name="Neafsey D.E."/>
            <person name="Besansky N."/>
            <person name="Howell P."/>
            <person name="Walton C."/>
            <person name="Young S.K."/>
            <person name="Zeng Q."/>
            <person name="Gargeya S."/>
            <person name="Fitzgerald M."/>
            <person name="Haas B."/>
            <person name="Abouelleil A."/>
            <person name="Allen A.W."/>
            <person name="Alvarado L."/>
            <person name="Arachchi H.M."/>
            <person name="Berlin A.M."/>
            <person name="Chapman S.B."/>
            <person name="Gainer-Dewar J."/>
            <person name="Goldberg J."/>
            <person name="Griggs A."/>
            <person name="Gujja S."/>
            <person name="Hansen M."/>
            <person name="Howarth C."/>
            <person name="Imamovic A."/>
            <person name="Ireland A."/>
            <person name="Larimer J."/>
            <person name="McCowan C."/>
            <person name="Murphy C."/>
            <person name="Pearson M."/>
            <person name="Poon T.W."/>
            <person name="Priest M."/>
            <person name="Roberts A."/>
            <person name="Saif S."/>
            <person name="Shea T."/>
            <person name="Sisk P."/>
            <person name="Sykes S."/>
            <person name="Wortman J."/>
            <person name="Nusbaum C."/>
            <person name="Birren B."/>
        </authorList>
    </citation>
    <scope>NUCLEOTIDE SEQUENCE [LARGE SCALE GENOMIC DNA]</scope>
    <source>
        <strain evidence="8">maculatus3</strain>
    </source>
</reference>
<dbReference type="GO" id="GO:0008239">
    <property type="term" value="F:dipeptidyl-peptidase activity"/>
    <property type="evidence" value="ECO:0007669"/>
    <property type="project" value="TreeGrafter"/>
</dbReference>
<proteinExistence type="inferred from homology"/>
<accession>A0A182SU00</accession>
<protein>
    <recommendedName>
        <fullName evidence="9">Serine protease K12H4.7</fullName>
    </recommendedName>
</protein>
<evidence type="ECO:0000313" key="7">
    <source>
        <dbReference type="EnsemblMetazoa" id="AMAM013366-PA"/>
    </source>
</evidence>
<dbReference type="InterPro" id="IPR042269">
    <property type="entry name" value="Ser_carbopepase_S28_SKS"/>
</dbReference>
<dbReference type="Gene3D" id="1.20.120.980">
    <property type="entry name" value="Serine carboxypeptidase S28, SKS domain"/>
    <property type="match status" value="1"/>
</dbReference>
<feature type="signal peptide" evidence="6">
    <location>
        <begin position="1"/>
        <end position="19"/>
    </location>
</feature>
<dbReference type="AlphaFoldDB" id="A0A182SU00"/>
<keyword evidence="3 6" id="KW-0732">Signal</keyword>
<organism evidence="7 8">
    <name type="scientific">Anopheles maculatus</name>
    <dbReference type="NCBI Taxonomy" id="74869"/>
    <lineage>
        <taxon>Eukaryota</taxon>
        <taxon>Metazoa</taxon>
        <taxon>Ecdysozoa</taxon>
        <taxon>Arthropoda</taxon>
        <taxon>Hexapoda</taxon>
        <taxon>Insecta</taxon>
        <taxon>Pterygota</taxon>
        <taxon>Neoptera</taxon>
        <taxon>Endopterygota</taxon>
        <taxon>Diptera</taxon>
        <taxon>Nematocera</taxon>
        <taxon>Culicoidea</taxon>
        <taxon>Culicidae</taxon>
        <taxon>Anophelinae</taxon>
        <taxon>Anopheles</taxon>
        <taxon>Anopheles maculatus group</taxon>
    </lineage>
</organism>
<evidence type="ECO:0000313" key="8">
    <source>
        <dbReference type="Proteomes" id="UP000075901"/>
    </source>
</evidence>
<dbReference type="InterPro" id="IPR008758">
    <property type="entry name" value="Peptidase_S28"/>
</dbReference>
<evidence type="ECO:0000256" key="1">
    <source>
        <dbReference type="ARBA" id="ARBA00011079"/>
    </source>
</evidence>
<evidence type="ECO:0000256" key="5">
    <source>
        <dbReference type="ARBA" id="ARBA00023180"/>
    </source>
</evidence>
<feature type="chain" id="PRO_5008136114" description="Serine protease K12H4.7" evidence="6">
    <location>
        <begin position="20"/>
        <end position="497"/>
    </location>
</feature>
<name>A0A182SU00_9DIPT</name>
<sequence length="497" mass="55860">MKSTLGLVCLLVGILGVLARELPQQQQQQNQRVLRAQNAWERLHREPPIRGGSPATRAGPVTTKYIMQRLDHFDPQNVNTWSMRYMENGEHYVAGGPLFIYVGGEWEISEGSISRGHVYDMAKELQGYLFYTEHRFYGQSHPTVDTRTDKLKYLNIDQALADLAHFVVEMRKTIPGAENAGVIMIGGSYSATMVSWFRQKYPHLVNGAWASSAPVFAKVEFTEYKEIVSESIRLVGGQNCADRIERAIKQTEELLGRGEYAMVAQEFKLCSDVDLSKSLDRMNFFSSLSDEFAGVVQYHATGDIESLCQVVQDATIVDDMQALAKVVTQGLTSTNCNSYGYKAMVDYYKNTAWDHGAAMSSMRQWLYQTCAEYGWYQISGSSKQIFGSSFPVDLFVKLCGDLYDGFFDETRIQNNADRTNVIYGGWNPEVTNVFFTNGQIDPWRAMGIQQDLNDQSPAVVIPGASHCADLSSITPQDSDEMRAAKEKILELVKKWLA</sequence>
<dbReference type="GO" id="GO:0070008">
    <property type="term" value="F:serine-type exopeptidase activity"/>
    <property type="evidence" value="ECO:0007669"/>
    <property type="project" value="InterPro"/>
</dbReference>